<dbReference type="RefSeq" id="WP_135761375.1">
    <property type="nucleotide sequence ID" value="NZ_RQHW01000047.1"/>
</dbReference>
<dbReference type="InterPro" id="IPR009100">
    <property type="entry name" value="AcylCoA_DH/oxidase_NM_dom_sf"/>
</dbReference>
<evidence type="ECO:0000313" key="1">
    <source>
        <dbReference type="EMBL" id="TGN18692.1"/>
    </source>
</evidence>
<proteinExistence type="predicted"/>
<comment type="caution">
    <text evidence="1">The sequence shown here is derived from an EMBL/GenBank/DDBJ whole genome shotgun (WGS) entry which is preliminary data.</text>
</comment>
<reference evidence="1" key="1">
    <citation type="journal article" date="2019" name="PLoS Negl. Trop. Dis.">
        <title>Revisiting the worldwide diversity of Leptospira species in the environment.</title>
        <authorList>
            <person name="Vincent A.T."/>
            <person name="Schiettekatte O."/>
            <person name="Bourhy P."/>
            <person name="Veyrier F.J."/>
            <person name="Picardeau M."/>
        </authorList>
    </citation>
    <scope>NUCLEOTIDE SEQUENCE [LARGE SCALE GENOMIC DNA]</scope>
    <source>
        <strain evidence="1">201300427</strain>
    </source>
</reference>
<keyword evidence="2" id="KW-1185">Reference proteome</keyword>
<dbReference type="AlphaFoldDB" id="A0A4R9LYA6"/>
<dbReference type="OrthoDB" id="344304at2"/>
<dbReference type="EMBL" id="RQHW01000047">
    <property type="protein sequence ID" value="TGN18692.1"/>
    <property type="molecule type" value="Genomic_DNA"/>
</dbReference>
<dbReference type="GO" id="GO:0016627">
    <property type="term" value="F:oxidoreductase activity, acting on the CH-CH group of donors"/>
    <property type="evidence" value="ECO:0007669"/>
    <property type="project" value="InterPro"/>
</dbReference>
<accession>A0A4R9LYA6</accession>
<protein>
    <submittedName>
        <fullName evidence="1">Acyl-CoA dehydrogenase</fullName>
    </submittedName>
</protein>
<dbReference type="SUPFAM" id="SSF56645">
    <property type="entry name" value="Acyl-CoA dehydrogenase NM domain-like"/>
    <property type="match status" value="1"/>
</dbReference>
<sequence length="324" mass="36911">MSLFSERLKTKLEHLSNREDSDLFYKNRKPLLIEEGFYSVLDAKKNSYLEFQHRLQELVSFKDGLSLALSSMVEVNVAGGILSKSETNKGKELLQKITNSDFVVATGVSEPKWEGQLKNLTSSFDETYKLTGIKSFVTNGTSANTILWVVPYQNKYSVFAVDVYSQEDKIVKEKITTPFASLASHLKIELTNYSLSSSDLVLEDYGKLGIELRLKELFSLVSLLLGFVNLSFSYGFPSEIKQEWESLSLWRDKAAVELTNENFSELLESFFPFPISPLLESLKHFHGLNSVSELVSIHPDYSLFIWEDGFTKYLTKRKNRSPQT</sequence>
<organism evidence="1 2">
    <name type="scientific">Leptospira idonii</name>
    <dbReference type="NCBI Taxonomy" id="1193500"/>
    <lineage>
        <taxon>Bacteria</taxon>
        <taxon>Pseudomonadati</taxon>
        <taxon>Spirochaetota</taxon>
        <taxon>Spirochaetia</taxon>
        <taxon>Leptospirales</taxon>
        <taxon>Leptospiraceae</taxon>
        <taxon>Leptospira</taxon>
    </lineage>
</organism>
<evidence type="ECO:0000313" key="2">
    <source>
        <dbReference type="Proteomes" id="UP000298058"/>
    </source>
</evidence>
<dbReference type="Proteomes" id="UP000298058">
    <property type="component" value="Unassembled WGS sequence"/>
</dbReference>
<name>A0A4R9LYA6_9LEPT</name>
<gene>
    <name evidence="1" type="ORF">EHS15_15075</name>
</gene>